<dbReference type="PANTHER" id="PTHR10491:SF4">
    <property type="entry name" value="METHIONINE ADENOSYLTRANSFERASE 2 SUBUNIT BETA"/>
    <property type="match status" value="1"/>
</dbReference>
<dbReference type="GeneID" id="48278407"/>
<keyword evidence="2" id="KW-0560">Oxidoreductase</keyword>
<reference evidence="4 5" key="1">
    <citation type="submission" date="2017-03" db="EMBL/GenBank/DDBJ databases">
        <title>The whole genome sequencing and assembly of Lysinibacillus sphaericus DSM 28T strain.</title>
        <authorList>
            <person name="Lee Y.-J."/>
            <person name="Yi H."/>
            <person name="Bahn Y.-S."/>
            <person name="Kim J.F."/>
            <person name="Lee D.-W."/>
        </authorList>
    </citation>
    <scope>NUCLEOTIDE SEQUENCE [LARGE SCALE GENOMIC DNA]</scope>
    <source>
        <strain evidence="4 5">DSM 28</strain>
    </source>
</reference>
<name>A0A2S0K4P4_LYSSH</name>
<dbReference type="InterPro" id="IPR005913">
    <property type="entry name" value="dTDP_dehydrorham_reduct"/>
</dbReference>
<dbReference type="Gene3D" id="3.40.50.720">
    <property type="entry name" value="NAD(P)-binding Rossmann-like Domain"/>
    <property type="match status" value="1"/>
</dbReference>
<dbReference type="AlphaFoldDB" id="A0A2S0K4P4"/>
<dbReference type="GO" id="GO:0008831">
    <property type="term" value="F:dTDP-4-dehydrorhamnose reductase activity"/>
    <property type="evidence" value="ECO:0007669"/>
    <property type="project" value="UniProtKB-EC"/>
</dbReference>
<accession>A0A2S0K4P4</accession>
<evidence type="ECO:0000313" key="4">
    <source>
        <dbReference type="EMBL" id="AVK98343.1"/>
    </source>
</evidence>
<dbReference type="CDD" id="cd05254">
    <property type="entry name" value="dTDP_HR_like_SDR_e"/>
    <property type="match status" value="1"/>
</dbReference>
<evidence type="ECO:0000256" key="2">
    <source>
        <dbReference type="RuleBase" id="RU364082"/>
    </source>
</evidence>
<evidence type="ECO:0000256" key="1">
    <source>
        <dbReference type="ARBA" id="ARBA00010944"/>
    </source>
</evidence>
<dbReference type="RefSeq" id="WP_024362481.1">
    <property type="nucleotide sequence ID" value="NZ_BJNS01000004.1"/>
</dbReference>
<dbReference type="InterPro" id="IPR036291">
    <property type="entry name" value="NAD(P)-bd_dom_sf"/>
</dbReference>
<feature type="domain" description="RmlD-like substrate binding" evidence="3">
    <location>
        <begin position="1"/>
        <end position="284"/>
    </location>
</feature>
<dbReference type="GO" id="GO:0019305">
    <property type="term" value="P:dTDP-rhamnose biosynthetic process"/>
    <property type="evidence" value="ECO:0007669"/>
    <property type="project" value="UniProtKB-UniPathway"/>
</dbReference>
<comment type="pathway">
    <text evidence="2">Carbohydrate biosynthesis; dTDP-L-rhamnose biosynthesis.</text>
</comment>
<dbReference type="SUPFAM" id="SSF51735">
    <property type="entry name" value="NAD(P)-binding Rossmann-fold domains"/>
    <property type="match status" value="1"/>
</dbReference>
<evidence type="ECO:0000313" key="5">
    <source>
        <dbReference type="Proteomes" id="UP000238825"/>
    </source>
</evidence>
<dbReference type="Gene3D" id="3.90.25.10">
    <property type="entry name" value="UDP-galactose 4-epimerase, domain 1"/>
    <property type="match status" value="1"/>
</dbReference>
<proteinExistence type="inferred from homology"/>
<dbReference type="Proteomes" id="UP000238825">
    <property type="component" value="Chromosome"/>
</dbReference>
<evidence type="ECO:0000259" key="3">
    <source>
        <dbReference type="Pfam" id="PF04321"/>
    </source>
</evidence>
<dbReference type="Pfam" id="PF04321">
    <property type="entry name" value="RmlD_sub_bind"/>
    <property type="match status" value="1"/>
</dbReference>
<sequence>MKYLIIGSNGMLGKMLVQVLNKKNQKVVTAARAKADLQVDLLEDLERLTTFILKEQPDVVINTTAIINLLECENNPEQAYLINSRLPAILAAMCDKLNLYYIQISTDHYYLGDNNNVHNEDDSIQLLNEYARTKYIGEVLTNLYEKTLIVRTNIVGFKGQEGKPTFIEWILNSLEENKKIHAFTDFYTSSIDVERFSEILYELILKQVTGVVNIGASDVVSKYEFITEIAEKLGKKHLVYEDTLQNLRQEVKRADSLGLDIQKLANLIGKDKIPTSKEVVDWVVKRYKEGVLYELPK</sequence>
<comment type="function">
    <text evidence="2">Catalyzes the reduction of dTDP-6-deoxy-L-lyxo-4-hexulose to yield dTDP-L-rhamnose.</text>
</comment>
<dbReference type="UniPathway" id="UPA00124"/>
<protein>
    <recommendedName>
        <fullName evidence="2">dTDP-4-dehydrorhamnose reductase</fullName>
        <ecNumber evidence="2">1.1.1.133</ecNumber>
    </recommendedName>
</protein>
<organism evidence="4 5">
    <name type="scientific">Lysinibacillus sphaericus</name>
    <name type="common">Bacillus sphaericus</name>
    <dbReference type="NCBI Taxonomy" id="1421"/>
    <lineage>
        <taxon>Bacteria</taxon>
        <taxon>Bacillati</taxon>
        <taxon>Bacillota</taxon>
        <taxon>Bacilli</taxon>
        <taxon>Bacillales</taxon>
        <taxon>Bacillaceae</taxon>
        <taxon>Lysinibacillus</taxon>
    </lineage>
</organism>
<dbReference type="InterPro" id="IPR029903">
    <property type="entry name" value="RmlD-like-bd"/>
</dbReference>
<dbReference type="PANTHER" id="PTHR10491">
    <property type="entry name" value="DTDP-4-DEHYDRORHAMNOSE REDUCTASE"/>
    <property type="match status" value="1"/>
</dbReference>
<gene>
    <name evidence="4" type="ORF">LS41612_19550</name>
</gene>
<comment type="similarity">
    <text evidence="1 2">Belongs to the dTDP-4-dehydrorhamnose reductase family.</text>
</comment>
<dbReference type="EMBL" id="CP019980">
    <property type="protein sequence ID" value="AVK98343.1"/>
    <property type="molecule type" value="Genomic_DNA"/>
</dbReference>
<dbReference type="EC" id="1.1.1.133" evidence="2"/>
<keyword evidence="2" id="KW-0521">NADP</keyword>